<dbReference type="PANTHER" id="PTHR35586:SF2">
    <property type="entry name" value="SLL1542 PROTEIN"/>
    <property type="match status" value="1"/>
</dbReference>
<organism evidence="1 2">
    <name type="scientific">Lyngbya confervoides BDU141951</name>
    <dbReference type="NCBI Taxonomy" id="1574623"/>
    <lineage>
        <taxon>Bacteria</taxon>
        <taxon>Bacillati</taxon>
        <taxon>Cyanobacteriota</taxon>
        <taxon>Cyanophyceae</taxon>
        <taxon>Oscillatoriophycideae</taxon>
        <taxon>Oscillatoriales</taxon>
        <taxon>Microcoleaceae</taxon>
        <taxon>Lyngbya</taxon>
    </lineage>
</organism>
<dbReference type="InterPro" id="IPR010106">
    <property type="entry name" value="RpnA"/>
</dbReference>
<dbReference type="NCBIfam" id="TIGR01784">
    <property type="entry name" value="T_den_put_tspse"/>
    <property type="match status" value="1"/>
</dbReference>
<evidence type="ECO:0000313" key="1">
    <source>
        <dbReference type="EMBL" id="MCM1982218.1"/>
    </source>
</evidence>
<gene>
    <name evidence="1" type="ORF">QQ91_0005170</name>
</gene>
<dbReference type="EMBL" id="JTHE03000034">
    <property type="protein sequence ID" value="MCM1982218.1"/>
    <property type="molecule type" value="Genomic_DNA"/>
</dbReference>
<sequence>MKTDTLFYELFQLYPLIFFELIGESATLADDYSFQSVELKQTAFRIDGVFLPKDRQGIAYFCEVQFQEDPQLYHRFLAEVFLFLRQFPHTHDWKGLLLYPSRRIRPGDSRFFQELFEWGRVREIGLDDWPGLEAGSLELGLVQLVVEPEASAPDLARGLIERASRDVGEARLRQT</sequence>
<accession>A0ABD4T0R3</accession>
<comment type="caution">
    <text evidence="1">The sequence shown here is derived from an EMBL/GenBank/DDBJ whole genome shotgun (WGS) entry which is preliminary data.</text>
</comment>
<reference evidence="1 2" key="1">
    <citation type="journal article" date="2015" name="Genome Announc.">
        <title>Draft Genome Sequence of Filamentous Marine Cyanobacterium Lyngbya confervoides Strain BDU141951.</title>
        <authorList>
            <person name="Chandrababunaidu M.M."/>
            <person name="Sen D."/>
            <person name="Tripathy S."/>
        </authorList>
    </citation>
    <scope>NUCLEOTIDE SEQUENCE [LARGE SCALE GENOMIC DNA]</scope>
    <source>
        <strain evidence="1 2">BDU141951</strain>
    </source>
</reference>
<feature type="non-terminal residue" evidence="1">
    <location>
        <position position="175"/>
    </location>
</feature>
<dbReference type="PANTHER" id="PTHR35586">
    <property type="entry name" value="SLL1691 PROTEIN"/>
    <property type="match status" value="1"/>
</dbReference>
<dbReference type="RefSeq" id="WP_166280744.1">
    <property type="nucleotide sequence ID" value="NZ_JTHE03000034.1"/>
</dbReference>
<keyword evidence="2" id="KW-1185">Reference proteome</keyword>
<name>A0ABD4T0R3_9CYAN</name>
<dbReference type="InterPro" id="IPR022573">
    <property type="entry name" value="DUF2887"/>
</dbReference>
<dbReference type="AlphaFoldDB" id="A0ABD4T0R3"/>
<protein>
    <submittedName>
        <fullName evidence="1">Rpn family recombination-promoting nuclease/putative transposase</fullName>
    </submittedName>
</protein>
<dbReference type="Pfam" id="PF11103">
    <property type="entry name" value="DUF2887"/>
    <property type="match status" value="1"/>
</dbReference>
<dbReference type="Proteomes" id="UP000031561">
    <property type="component" value="Unassembled WGS sequence"/>
</dbReference>
<proteinExistence type="predicted"/>
<evidence type="ECO:0000313" key="2">
    <source>
        <dbReference type="Proteomes" id="UP000031561"/>
    </source>
</evidence>